<evidence type="ECO:0000259" key="11">
    <source>
        <dbReference type="Pfam" id="PF00361"/>
    </source>
</evidence>
<evidence type="ECO:0000256" key="1">
    <source>
        <dbReference type="ARBA" id="ARBA00004141"/>
    </source>
</evidence>
<dbReference type="GO" id="GO:0008137">
    <property type="term" value="F:NADH dehydrogenase (ubiquinone) activity"/>
    <property type="evidence" value="ECO:0007669"/>
    <property type="project" value="InterPro"/>
</dbReference>
<protein>
    <recommendedName>
        <fullName evidence="11">NADH:quinone oxidoreductase/Mrp antiporter transmembrane domain-containing protein</fullName>
    </recommendedName>
</protein>
<feature type="signal peptide" evidence="10">
    <location>
        <begin position="1"/>
        <end position="19"/>
    </location>
</feature>
<dbReference type="EnsemblPlants" id="AET6Gv20852600.1">
    <property type="protein sequence ID" value="AET6Gv20852600.1"/>
    <property type="gene ID" value="AET6Gv20852600"/>
</dbReference>
<feature type="domain" description="NADH:quinone oxidoreductase/Mrp antiporter transmembrane" evidence="11">
    <location>
        <begin position="5"/>
        <end position="95"/>
    </location>
</feature>
<evidence type="ECO:0000256" key="8">
    <source>
        <dbReference type="ARBA" id="ARBA00023136"/>
    </source>
</evidence>
<dbReference type="GO" id="GO:0042773">
    <property type="term" value="P:ATP synthesis coupled electron transport"/>
    <property type="evidence" value="ECO:0007669"/>
    <property type="project" value="InterPro"/>
</dbReference>
<keyword evidence="3" id="KW-0813">Transport</keyword>
<dbReference type="Pfam" id="PF00361">
    <property type="entry name" value="Proton_antipo_M"/>
    <property type="match status" value="1"/>
</dbReference>
<name>A0A453PSC3_AEGTS</name>
<comment type="subcellular location">
    <subcellularLocation>
        <location evidence="1">Membrane</location>
        <topology evidence="1">Multi-pass membrane protein</topology>
    </subcellularLocation>
</comment>
<dbReference type="GO" id="GO:0009507">
    <property type="term" value="C:chloroplast"/>
    <property type="evidence" value="ECO:0007669"/>
    <property type="project" value="TreeGrafter"/>
</dbReference>
<keyword evidence="8 9" id="KW-0472">Membrane</keyword>
<dbReference type="PANTHER" id="PTHR42829">
    <property type="entry name" value="NADH-UBIQUINONE OXIDOREDUCTASE CHAIN 5"/>
    <property type="match status" value="1"/>
</dbReference>
<reference evidence="12" key="4">
    <citation type="submission" date="2019-03" db="UniProtKB">
        <authorList>
            <consortium name="EnsemblPlants"/>
        </authorList>
    </citation>
    <scope>IDENTIFICATION</scope>
</reference>
<evidence type="ECO:0000256" key="2">
    <source>
        <dbReference type="ARBA" id="ARBA00008200"/>
    </source>
</evidence>
<sequence>MGSYQAVLLHLMLIQKLYCSMEPLVGYSPDKSRNMVLMGGLSKYIPITRTTFLWGTLSLCGIPPLVCLWSKDEILSNSWLYLPFFGIIASFTAGLIAFYIRRDLIMALSNYYSLRKLI</sequence>
<dbReference type="Proteomes" id="UP000015105">
    <property type="component" value="Chromosome 6D"/>
</dbReference>
<reference evidence="13" key="1">
    <citation type="journal article" date="2014" name="Science">
        <title>Ancient hybridizations among the ancestral genomes of bread wheat.</title>
        <authorList>
            <consortium name="International Wheat Genome Sequencing Consortium,"/>
            <person name="Marcussen T."/>
            <person name="Sandve S.R."/>
            <person name="Heier L."/>
            <person name="Spannagl M."/>
            <person name="Pfeifer M."/>
            <person name="Jakobsen K.S."/>
            <person name="Wulff B.B."/>
            <person name="Steuernagel B."/>
            <person name="Mayer K.F."/>
            <person name="Olsen O.A."/>
        </authorList>
    </citation>
    <scope>NUCLEOTIDE SEQUENCE [LARGE SCALE GENOMIC DNA]</scope>
    <source>
        <strain evidence="13">cv. AL8/78</strain>
    </source>
</reference>
<feature type="transmembrane region" description="Helical" evidence="9">
    <location>
        <begin position="79"/>
        <end position="100"/>
    </location>
</feature>
<evidence type="ECO:0000256" key="4">
    <source>
        <dbReference type="ARBA" id="ARBA00022692"/>
    </source>
</evidence>
<reference evidence="12" key="3">
    <citation type="journal article" date="2017" name="Nature">
        <title>Genome sequence of the progenitor of the wheat D genome Aegilops tauschii.</title>
        <authorList>
            <person name="Luo M.C."/>
            <person name="Gu Y.Q."/>
            <person name="Puiu D."/>
            <person name="Wang H."/>
            <person name="Twardziok S.O."/>
            <person name="Deal K.R."/>
            <person name="Huo N."/>
            <person name="Zhu T."/>
            <person name="Wang L."/>
            <person name="Wang Y."/>
            <person name="McGuire P.E."/>
            <person name="Liu S."/>
            <person name="Long H."/>
            <person name="Ramasamy R.K."/>
            <person name="Rodriguez J.C."/>
            <person name="Van S.L."/>
            <person name="Yuan L."/>
            <person name="Wang Z."/>
            <person name="Xia Z."/>
            <person name="Xiao L."/>
            <person name="Anderson O.D."/>
            <person name="Ouyang S."/>
            <person name="Liang Y."/>
            <person name="Zimin A.V."/>
            <person name="Pertea G."/>
            <person name="Qi P."/>
            <person name="Bennetzen J.L."/>
            <person name="Dai X."/>
            <person name="Dawson M.W."/>
            <person name="Muller H.G."/>
            <person name="Kugler K."/>
            <person name="Rivarola-Duarte L."/>
            <person name="Spannagl M."/>
            <person name="Mayer K.F.X."/>
            <person name="Lu F.H."/>
            <person name="Bevan M.W."/>
            <person name="Leroy P."/>
            <person name="Li P."/>
            <person name="You F.M."/>
            <person name="Sun Q."/>
            <person name="Liu Z."/>
            <person name="Lyons E."/>
            <person name="Wicker T."/>
            <person name="Salzberg S.L."/>
            <person name="Devos K.M."/>
            <person name="Dvorak J."/>
        </authorList>
    </citation>
    <scope>NUCLEOTIDE SEQUENCE [LARGE SCALE GENOMIC DNA]</scope>
    <source>
        <strain evidence="12">cv. AL8/78</strain>
    </source>
</reference>
<feature type="chain" id="PRO_5019177482" description="NADH:quinone oxidoreductase/Mrp antiporter transmembrane domain-containing protein" evidence="10">
    <location>
        <begin position="20"/>
        <end position="118"/>
    </location>
</feature>
<keyword evidence="7" id="KW-0520">NAD</keyword>
<keyword evidence="13" id="KW-1185">Reference proteome</keyword>
<dbReference type="InterPro" id="IPR001750">
    <property type="entry name" value="ND/Mrp_TM"/>
</dbReference>
<evidence type="ECO:0000313" key="12">
    <source>
        <dbReference type="EnsemblPlants" id="AET6Gv20852600.1"/>
    </source>
</evidence>
<keyword evidence="10" id="KW-0732">Signal</keyword>
<evidence type="ECO:0000256" key="7">
    <source>
        <dbReference type="ARBA" id="ARBA00023027"/>
    </source>
</evidence>
<keyword evidence="4 9" id="KW-0812">Transmembrane</keyword>
<evidence type="ECO:0000256" key="6">
    <source>
        <dbReference type="ARBA" id="ARBA00022989"/>
    </source>
</evidence>
<dbReference type="PANTHER" id="PTHR42829:SF2">
    <property type="entry name" value="NADH-UBIQUINONE OXIDOREDUCTASE CHAIN 5"/>
    <property type="match status" value="1"/>
</dbReference>
<dbReference type="GO" id="GO:0016020">
    <property type="term" value="C:membrane"/>
    <property type="evidence" value="ECO:0007669"/>
    <property type="project" value="UniProtKB-SubCell"/>
</dbReference>
<evidence type="ECO:0000256" key="9">
    <source>
        <dbReference type="SAM" id="Phobius"/>
    </source>
</evidence>
<dbReference type="AlphaFoldDB" id="A0A453PSC3"/>
<proteinExistence type="inferred from homology"/>
<keyword evidence="5" id="KW-1278">Translocase</keyword>
<evidence type="ECO:0000313" key="13">
    <source>
        <dbReference type="Proteomes" id="UP000015105"/>
    </source>
</evidence>
<evidence type="ECO:0000256" key="10">
    <source>
        <dbReference type="SAM" id="SignalP"/>
    </source>
</evidence>
<dbReference type="InterPro" id="IPR003945">
    <property type="entry name" value="NU5C-like"/>
</dbReference>
<keyword evidence="6 9" id="KW-1133">Transmembrane helix</keyword>
<dbReference type="STRING" id="200361.A0A453PSC3"/>
<dbReference type="GO" id="GO:0015990">
    <property type="term" value="P:electron transport coupled proton transport"/>
    <property type="evidence" value="ECO:0007669"/>
    <property type="project" value="TreeGrafter"/>
</dbReference>
<comment type="similarity">
    <text evidence="2">Belongs to the complex I subunit 5 family.</text>
</comment>
<dbReference type="GO" id="GO:0003954">
    <property type="term" value="F:NADH dehydrogenase activity"/>
    <property type="evidence" value="ECO:0007669"/>
    <property type="project" value="TreeGrafter"/>
</dbReference>
<evidence type="ECO:0000256" key="5">
    <source>
        <dbReference type="ARBA" id="ARBA00022967"/>
    </source>
</evidence>
<accession>A0A453PSC3</accession>
<reference evidence="13" key="2">
    <citation type="journal article" date="2017" name="Nat. Plants">
        <title>The Aegilops tauschii genome reveals multiple impacts of transposons.</title>
        <authorList>
            <person name="Zhao G."/>
            <person name="Zou C."/>
            <person name="Li K."/>
            <person name="Wang K."/>
            <person name="Li T."/>
            <person name="Gao L."/>
            <person name="Zhang X."/>
            <person name="Wang H."/>
            <person name="Yang Z."/>
            <person name="Liu X."/>
            <person name="Jiang W."/>
            <person name="Mao L."/>
            <person name="Kong X."/>
            <person name="Jiao Y."/>
            <person name="Jia J."/>
        </authorList>
    </citation>
    <scope>NUCLEOTIDE SEQUENCE [LARGE SCALE GENOMIC DNA]</scope>
    <source>
        <strain evidence="13">cv. AL8/78</strain>
    </source>
</reference>
<evidence type="ECO:0000256" key="3">
    <source>
        <dbReference type="ARBA" id="ARBA00022448"/>
    </source>
</evidence>
<reference evidence="12" key="5">
    <citation type="journal article" date="2021" name="G3 (Bethesda)">
        <title>Aegilops tauschii genome assembly Aet v5.0 features greater sequence contiguity and improved annotation.</title>
        <authorList>
            <person name="Wang L."/>
            <person name="Zhu T."/>
            <person name="Rodriguez J.C."/>
            <person name="Deal K.R."/>
            <person name="Dubcovsky J."/>
            <person name="McGuire P.E."/>
            <person name="Lux T."/>
            <person name="Spannagl M."/>
            <person name="Mayer K.F.X."/>
            <person name="Baldrich P."/>
            <person name="Meyers B.C."/>
            <person name="Huo N."/>
            <person name="Gu Y.Q."/>
            <person name="Zhou H."/>
            <person name="Devos K.M."/>
            <person name="Bennetzen J.L."/>
            <person name="Unver T."/>
            <person name="Budak H."/>
            <person name="Gulick P.J."/>
            <person name="Galiba G."/>
            <person name="Kalapos B."/>
            <person name="Nelson D.R."/>
            <person name="Li P."/>
            <person name="You F.M."/>
            <person name="Luo M.C."/>
            <person name="Dvorak J."/>
        </authorList>
    </citation>
    <scope>NUCLEOTIDE SEQUENCE [LARGE SCALE GENOMIC DNA]</scope>
    <source>
        <strain evidence="12">cv. AL8/78</strain>
    </source>
</reference>
<organism evidence="12 13">
    <name type="scientific">Aegilops tauschii subsp. strangulata</name>
    <name type="common">Goatgrass</name>
    <dbReference type="NCBI Taxonomy" id="200361"/>
    <lineage>
        <taxon>Eukaryota</taxon>
        <taxon>Viridiplantae</taxon>
        <taxon>Streptophyta</taxon>
        <taxon>Embryophyta</taxon>
        <taxon>Tracheophyta</taxon>
        <taxon>Spermatophyta</taxon>
        <taxon>Magnoliopsida</taxon>
        <taxon>Liliopsida</taxon>
        <taxon>Poales</taxon>
        <taxon>Poaceae</taxon>
        <taxon>BOP clade</taxon>
        <taxon>Pooideae</taxon>
        <taxon>Triticodae</taxon>
        <taxon>Triticeae</taxon>
        <taxon>Triticinae</taxon>
        <taxon>Aegilops</taxon>
    </lineage>
</organism>
<dbReference type="Gramene" id="AET6Gv20852600.1">
    <property type="protein sequence ID" value="AET6Gv20852600.1"/>
    <property type="gene ID" value="AET6Gv20852600"/>
</dbReference>